<dbReference type="InterPro" id="IPR027806">
    <property type="entry name" value="HARBI1_dom"/>
</dbReference>
<dbReference type="GO" id="GO:0046872">
    <property type="term" value="F:metal ion binding"/>
    <property type="evidence" value="ECO:0007669"/>
    <property type="project" value="UniProtKB-KW"/>
</dbReference>
<name>A0ABD1K8Z8_9TELE</name>
<keyword evidence="5" id="KW-1185">Reference proteome</keyword>
<organism evidence="4 5">
    <name type="scientific">Coilia grayii</name>
    <name type="common">Gray's grenadier anchovy</name>
    <dbReference type="NCBI Taxonomy" id="363190"/>
    <lineage>
        <taxon>Eukaryota</taxon>
        <taxon>Metazoa</taxon>
        <taxon>Chordata</taxon>
        <taxon>Craniata</taxon>
        <taxon>Vertebrata</taxon>
        <taxon>Euteleostomi</taxon>
        <taxon>Actinopterygii</taxon>
        <taxon>Neopterygii</taxon>
        <taxon>Teleostei</taxon>
        <taxon>Clupei</taxon>
        <taxon>Clupeiformes</taxon>
        <taxon>Clupeoidei</taxon>
        <taxon>Engraulidae</taxon>
        <taxon>Coilinae</taxon>
        <taxon>Coilia</taxon>
    </lineage>
</organism>
<evidence type="ECO:0000256" key="2">
    <source>
        <dbReference type="ARBA" id="ARBA00022723"/>
    </source>
</evidence>
<feature type="domain" description="DDE Tnp4" evidence="3">
    <location>
        <begin position="148"/>
        <end position="214"/>
    </location>
</feature>
<evidence type="ECO:0000313" key="5">
    <source>
        <dbReference type="Proteomes" id="UP001591681"/>
    </source>
</evidence>
<evidence type="ECO:0000256" key="1">
    <source>
        <dbReference type="ARBA" id="ARBA00001968"/>
    </source>
</evidence>
<dbReference type="Pfam" id="PF13359">
    <property type="entry name" value="DDE_Tnp_4"/>
    <property type="match status" value="1"/>
</dbReference>
<accession>A0ABD1K8Z8</accession>
<dbReference type="EMBL" id="JBHFQA010000007">
    <property type="protein sequence ID" value="KAL2095622.1"/>
    <property type="molecule type" value="Genomic_DNA"/>
</dbReference>
<keyword evidence="2" id="KW-0479">Metal-binding</keyword>
<proteinExistence type="predicted"/>
<gene>
    <name evidence="4" type="ORF">ACEWY4_007770</name>
</gene>
<comment type="caution">
    <text evidence="4">The sequence shown here is derived from an EMBL/GenBank/DDBJ whole genome shotgun (WGS) entry which is preliminary data.</text>
</comment>
<evidence type="ECO:0000313" key="4">
    <source>
        <dbReference type="EMBL" id="KAL2095622.1"/>
    </source>
</evidence>
<comment type="cofactor">
    <cofactor evidence="1">
        <name>a divalent metal cation</name>
        <dbReference type="ChEBI" id="CHEBI:60240"/>
    </cofactor>
</comment>
<dbReference type="AlphaFoldDB" id="A0ABD1K8Z8"/>
<evidence type="ECO:0000259" key="3">
    <source>
        <dbReference type="Pfam" id="PF13359"/>
    </source>
</evidence>
<dbReference type="Proteomes" id="UP001591681">
    <property type="component" value="Unassembled WGS sequence"/>
</dbReference>
<sequence length="238" mass="27621">MDASRKAFLALVLVQYQALQNNYLLHLHNIEEEMEKDIQRRRKAVVTAVLQSRHQVILKSGIEREVMLEMDDNTFAHHFHIRRTRFEQHLQMLQEGGLQSEHSHGLPPLPVPQKALMCLWYMANQNREDGGLPSAWRYSAYIGQAFPFILTPKRDNGALTDADRRQNYNISRGRVIVEQAFGRMKCKWRRLRDLQNTRMDVVVMIIMAACFLHNFALGALDGCDEHPKGCPRQEDANE</sequence>
<reference evidence="4 5" key="1">
    <citation type="submission" date="2024-09" db="EMBL/GenBank/DDBJ databases">
        <title>A chromosome-level genome assembly of Gray's grenadier anchovy, Coilia grayii.</title>
        <authorList>
            <person name="Fu Z."/>
        </authorList>
    </citation>
    <scope>NUCLEOTIDE SEQUENCE [LARGE SCALE GENOMIC DNA]</scope>
    <source>
        <strain evidence="4">G4</strain>
        <tissue evidence="4">Muscle</tissue>
    </source>
</reference>
<protein>
    <recommendedName>
        <fullName evidence="3">DDE Tnp4 domain-containing protein</fullName>
    </recommendedName>
</protein>